<protein>
    <submittedName>
        <fullName evidence="1">Villin-4-like protein</fullName>
    </submittedName>
</protein>
<organism evidence="1 2">
    <name type="scientific">Tanacetum coccineum</name>
    <dbReference type="NCBI Taxonomy" id="301880"/>
    <lineage>
        <taxon>Eukaryota</taxon>
        <taxon>Viridiplantae</taxon>
        <taxon>Streptophyta</taxon>
        <taxon>Embryophyta</taxon>
        <taxon>Tracheophyta</taxon>
        <taxon>Spermatophyta</taxon>
        <taxon>Magnoliopsida</taxon>
        <taxon>eudicotyledons</taxon>
        <taxon>Gunneridae</taxon>
        <taxon>Pentapetalae</taxon>
        <taxon>asterids</taxon>
        <taxon>campanulids</taxon>
        <taxon>Asterales</taxon>
        <taxon>Asteraceae</taxon>
        <taxon>Asteroideae</taxon>
        <taxon>Anthemideae</taxon>
        <taxon>Anthemidinae</taxon>
        <taxon>Tanacetum</taxon>
    </lineage>
</organism>
<dbReference type="Proteomes" id="UP001151760">
    <property type="component" value="Unassembled WGS sequence"/>
</dbReference>
<evidence type="ECO:0000313" key="2">
    <source>
        <dbReference type="Proteomes" id="UP001151760"/>
    </source>
</evidence>
<dbReference type="Gene3D" id="3.40.20.10">
    <property type="entry name" value="Severin"/>
    <property type="match status" value="1"/>
</dbReference>
<dbReference type="EMBL" id="BQNB010014378">
    <property type="protein sequence ID" value="GJT27446.1"/>
    <property type="molecule type" value="Genomic_DNA"/>
</dbReference>
<dbReference type="SUPFAM" id="SSF55753">
    <property type="entry name" value="Actin depolymerizing proteins"/>
    <property type="match status" value="1"/>
</dbReference>
<reference evidence="1" key="2">
    <citation type="submission" date="2022-01" db="EMBL/GenBank/DDBJ databases">
        <authorList>
            <person name="Yamashiro T."/>
            <person name="Shiraishi A."/>
            <person name="Satake H."/>
            <person name="Nakayama K."/>
        </authorList>
    </citation>
    <scope>NUCLEOTIDE SEQUENCE</scope>
</reference>
<name>A0ABQ5CK28_9ASTR</name>
<accession>A0ABQ5CK28</accession>
<evidence type="ECO:0000313" key="1">
    <source>
        <dbReference type="EMBL" id="GJT27446.1"/>
    </source>
</evidence>
<reference evidence="1" key="1">
    <citation type="journal article" date="2022" name="Int. J. Mol. Sci.">
        <title>Draft Genome of Tanacetum Coccineum: Genomic Comparison of Closely Related Tanacetum-Family Plants.</title>
        <authorList>
            <person name="Yamashiro T."/>
            <person name="Shiraishi A."/>
            <person name="Nakayama K."/>
            <person name="Satake H."/>
        </authorList>
    </citation>
    <scope>NUCLEOTIDE SEQUENCE</scope>
</reference>
<gene>
    <name evidence="1" type="ORF">Tco_0907721</name>
</gene>
<comment type="caution">
    <text evidence="1">The sequence shown here is derived from an EMBL/GenBank/DDBJ whole genome shotgun (WGS) entry which is preliminary data.</text>
</comment>
<keyword evidence="2" id="KW-1185">Reference proteome</keyword>
<sequence>MEVGEVPWIWEKLTLMDFGGGMVCVLFENVSPNDDCRSTLWRSVTGFEDMKFVLETLGDECIHHEWDVPRGLRRLYTLKESSTGGDWRNNISASLIEGSSGIAMVLRMLVDADGNQPLQEKRATTDRVDHFMYFQGGLSDGYKNSISEKELPDETYKEDGVALYSVQGAGPENMQAIQVEHVASSLSFSYCYILQNCSVFTWIGYLTTREVQELVEREPDVIKPNTRLQKEGVGS</sequence>
<dbReference type="InterPro" id="IPR029006">
    <property type="entry name" value="ADF-H/Gelsolin-like_dom_sf"/>
</dbReference>
<proteinExistence type="predicted"/>